<dbReference type="Gene3D" id="6.10.250.620">
    <property type="match status" value="1"/>
</dbReference>
<name>A0A5D0UFX5_9ACTN</name>
<evidence type="ECO:0000256" key="4">
    <source>
        <dbReference type="ARBA" id="ARBA00022723"/>
    </source>
</evidence>
<feature type="binding site" evidence="10">
    <location>
        <position position="529"/>
    </location>
    <ligand>
        <name>[4Fe-4S] cluster</name>
        <dbReference type="ChEBI" id="CHEBI:49883"/>
        <note>4Fe-4S-S-AdoMet</note>
    </ligand>
</feature>
<accession>A0A5D0UFX5</accession>
<dbReference type="RefSeq" id="WP_148349070.1">
    <property type="nucleotide sequence ID" value="NZ_JBHSBF010000023.1"/>
</dbReference>
<organism evidence="13 14">
    <name type="scientific">Actinomadura syzygii</name>
    <dbReference type="NCBI Taxonomy" id="1427538"/>
    <lineage>
        <taxon>Bacteria</taxon>
        <taxon>Bacillati</taxon>
        <taxon>Actinomycetota</taxon>
        <taxon>Actinomycetes</taxon>
        <taxon>Streptosporangiales</taxon>
        <taxon>Thermomonosporaceae</taxon>
        <taxon>Actinomadura</taxon>
    </lineage>
</organism>
<feature type="binding site" evidence="10">
    <location>
        <position position="237"/>
    </location>
    <ligand>
        <name>substrate</name>
    </ligand>
</feature>
<dbReference type="GO" id="GO:0051539">
    <property type="term" value="F:4 iron, 4 sulfur cluster binding"/>
    <property type="evidence" value="ECO:0007669"/>
    <property type="project" value="UniProtKB-KW"/>
</dbReference>
<dbReference type="SFLD" id="SFLDG01114">
    <property type="entry name" value="phosphomethylpyrimidine_syntha"/>
    <property type="match status" value="1"/>
</dbReference>
<feature type="binding site" evidence="10">
    <location>
        <position position="208"/>
    </location>
    <ligand>
        <name>substrate</name>
    </ligand>
</feature>
<keyword evidence="2 10" id="KW-0004">4Fe-4S</keyword>
<dbReference type="NCBIfam" id="NF006763">
    <property type="entry name" value="PRK09284.1"/>
    <property type="match status" value="1"/>
</dbReference>
<evidence type="ECO:0000256" key="7">
    <source>
        <dbReference type="ARBA" id="ARBA00023004"/>
    </source>
</evidence>
<comment type="catalytic activity">
    <reaction evidence="10">
        <text>5-amino-1-(5-phospho-beta-D-ribosyl)imidazole + S-adenosyl-L-methionine = 4-amino-2-methyl-5-(phosphooxymethyl)pyrimidine + CO + 5'-deoxyadenosine + formate + L-methionine + 3 H(+)</text>
        <dbReference type="Rhea" id="RHEA:24840"/>
        <dbReference type="ChEBI" id="CHEBI:15378"/>
        <dbReference type="ChEBI" id="CHEBI:15740"/>
        <dbReference type="ChEBI" id="CHEBI:17245"/>
        <dbReference type="ChEBI" id="CHEBI:17319"/>
        <dbReference type="ChEBI" id="CHEBI:57844"/>
        <dbReference type="ChEBI" id="CHEBI:58354"/>
        <dbReference type="ChEBI" id="CHEBI:59789"/>
        <dbReference type="ChEBI" id="CHEBI:137981"/>
        <dbReference type="EC" id="4.1.99.17"/>
    </reaction>
</comment>
<dbReference type="GO" id="GO:0009229">
    <property type="term" value="P:thiamine diphosphate biosynthetic process"/>
    <property type="evidence" value="ECO:0007669"/>
    <property type="project" value="UniProtKB-UniRule"/>
</dbReference>
<evidence type="ECO:0000256" key="9">
    <source>
        <dbReference type="ARBA" id="ARBA00023239"/>
    </source>
</evidence>
<sequence>MTEPVVPVPAARKTYLQGSRPDLRVPMREVPLTGGGAVVLYDTSGPYTDPEHRTDVREGLPALREAWIAERGDTEAYEGRAVRPEDDGRKPDGRPGPVGEGLPRRPRRAAGGAVTQRAYARRGEITPEMEFAALREGVEPEFVRAELAAGRAVLPANVNHPEIEPMVIGRNFLVKVNANIGNSAVASSVEDEVEKMTWATRWGADTIMDLSTGRDIHTTREWILRNSPVPVGTVPLYQAVEKVGGDPAELTYEVFRDTVIEQAEQGVDYMTVHAGVLLRYVPLTAGRKTGIVSRGGSIMAAWCLAHHEENFLYTNFRDLCEIFAAYDITWSLGDGLRPGSIADANDEAQFAELRTQGELTKIAAGFGNQVMNEGPGHVPMHKIKENVDLQQEWCDGAPFYTLGPLTTDIAPGYDHITSAIGAAMIGWYGTAMLCYVTPKEHLGLPDRDDVKAGVIAYKIAAHAADLAKGHPGAQAWDDALSDARFDFRWEDQFNLSLDPDTARAFHDATLPAAPAKTAHFCSMCGPHFCSMKITRDVRRYAAEHGLADDDALAAGMRAKAGEFRDGGGRVYLPVSPGGPPPG</sequence>
<evidence type="ECO:0000259" key="12">
    <source>
        <dbReference type="Pfam" id="PF13667"/>
    </source>
</evidence>
<feature type="binding site" evidence="10">
    <location>
        <position position="441"/>
    </location>
    <ligand>
        <name>Zn(2+)</name>
        <dbReference type="ChEBI" id="CHEBI:29105"/>
    </ligand>
</feature>
<keyword evidence="3 10" id="KW-0949">S-adenosyl-L-methionine</keyword>
<comment type="pathway">
    <text evidence="10">Cofactor biosynthesis; thiamine diphosphate biosynthesis.</text>
</comment>
<keyword evidence="14" id="KW-1185">Reference proteome</keyword>
<dbReference type="GO" id="GO:0005829">
    <property type="term" value="C:cytosol"/>
    <property type="evidence" value="ECO:0007669"/>
    <property type="project" value="TreeGrafter"/>
</dbReference>
<dbReference type="AlphaFoldDB" id="A0A5D0UFX5"/>
<feature type="binding site" evidence="10">
    <location>
        <position position="377"/>
    </location>
    <ligand>
        <name>Zn(2+)</name>
        <dbReference type="ChEBI" id="CHEBI:29105"/>
    </ligand>
</feature>
<evidence type="ECO:0000313" key="14">
    <source>
        <dbReference type="Proteomes" id="UP000322634"/>
    </source>
</evidence>
<keyword evidence="5 10" id="KW-0862">Zinc</keyword>
<evidence type="ECO:0000256" key="1">
    <source>
        <dbReference type="ARBA" id="ARBA00003175"/>
    </source>
</evidence>
<feature type="region of interest" description="Disordered" evidence="11">
    <location>
        <begin position="75"/>
        <end position="121"/>
    </location>
</feature>
<feature type="binding site" evidence="10">
    <location>
        <position position="521"/>
    </location>
    <ligand>
        <name>[4Fe-4S] cluster</name>
        <dbReference type="ChEBI" id="CHEBI:49883"/>
        <note>4Fe-4S-S-AdoMet</note>
    </ligand>
</feature>
<keyword evidence="4 10" id="KW-0479">Metal-binding</keyword>
<feature type="binding site" evidence="10">
    <location>
        <position position="273"/>
    </location>
    <ligand>
        <name>substrate</name>
    </ligand>
</feature>
<dbReference type="InterPro" id="IPR037509">
    <property type="entry name" value="ThiC"/>
</dbReference>
<comment type="caution">
    <text evidence="13">The sequence shown here is derived from an EMBL/GenBank/DDBJ whole genome shotgun (WGS) entry which is preliminary data.</text>
</comment>
<feature type="binding site" evidence="10">
    <location>
        <position position="400"/>
    </location>
    <ligand>
        <name>substrate</name>
    </ligand>
</feature>
<dbReference type="FunFam" id="3.20.20.540:FF:000001">
    <property type="entry name" value="Phosphomethylpyrimidine synthase"/>
    <property type="match status" value="1"/>
</dbReference>
<evidence type="ECO:0000256" key="2">
    <source>
        <dbReference type="ARBA" id="ARBA00022485"/>
    </source>
</evidence>
<dbReference type="Pfam" id="PF13667">
    <property type="entry name" value="ThiC-associated"/>
    <property type="match status" value="1"/>
</dbReference>
<evidence type="ECO:0000256" key="3">
    <source>
        <dbReference type="ARBA" id="ARBA00022691"/>
    </source>
</evidence>
<evidence type="ECO:0000256" key="5">
    <source>
        <dbReference type="ARBA" id="ARBA00022833"/>
    </source>
</evidence>
<dbReference type="Proteomes" id="UP000322634">
    <property type="component" value="Unassembled WGS sequence"/>
</dbReference>
<dbReference type="OrthoDB" id="9805897at2"/>
<reference evidence="13 14" key="1">
    <citation type="submission" date="2019-08" db="EMBL/GenBank/DDBJ databases">
        <title>Actinomadura sp. nov. CYP1-5 isolated from mountain soil.</title>
        <authorList>
            <person name="Songsumanus A."/>
            <person name="Kuncharoen N."/>
            <person name="Kudo T."/>
            <person name="Yuki M."/>
            <person name="Igarashi Y."/>
            <person name="Tanasupawat S."/>
        </authorList>
    </citation>
    <scope>NUCLEOTIDE SEQUENCE [LARGE SCALE GENOMIC DNA]</scope>
    <source>
        <strain evidence="13 14">GKU157</strain>
    </source>
</reference>
<dbReference type="GO" id="GO:0009228">
    <property type="term" value="P:thiamine biosynthetic process"/>
    <property type="evidence" value="ECO:0007669"/>
    <property type="project" value="UniProtKB-UniRule"/>
</dbReference>
<gene>
    <name evidence="10 13" type="primary">thiC</name>
    <name evidence="13" type="ORF">FXF65_07910</name>
</gene>
<dbReference type="PANTHER" id="PTHR30557">
    <property type="entry name" value="THIAMINE BIOSYNTHESIS PROTEIN THIC"/>
    <property type="match status" value="1"/>
</dbReference>
<dbReference type="GO" id="GO:0070284">
    <property type="term" value="F:phosphomethylpyrimidine synthase activity"/>
    <property type="evidence" value="ECO:0007669"/>
    <property type="project" value="UniProtKB-EC"/>
</dbReference>
<comment type="function">
    <text evidence="1 10">Catalyzes the synthesis of the hydroxymethylpyrimidine phosphate (HMP-P) moiety of thiamine from aminoimidazole ribotide (AIR) in a radical S-adenosyl-L-methionine (SAM)-dependent reaction.</text>
</comment>
<dbReference type="InterPro" id="IPR002817">
    <property type="entry name" value="ThiC/BzaA/B"/>
</dbReference>
<evidence type="ECO:0000256" key="6">
    <source>
        <dbReference type="ARBA" id="ARBA00022977"/>
    </source>
</evidence>
<dbReference type="NCBIfam" id="TIGR00190">
    <property type="entry name" value="thiC"/>
    <property type="match status" value="1"/>
</dbReference>
<dbReference type="PANTHER" id="PTHR30557:SF1">
    <property type="entry name" value="PHOSPHOMETHYLPYRIMIDINE SYNTHASE, CHLOROPLASTIC"/>
    <property type="match status" value="1"/>
</dbReference>
<evidence type="ECO:0000256" key="8">
    <source>
        <dbReference type="ARBA" id="ARBA00023014"/>
    </source>
</evidence>
<evidence type="ECO:0000256" key="10">
    <source>
        <dbReference type="HAMAP-Rule" id="MF_00089"/>
    </source>
</evidence>
<comment type="cofactor">
    <cofactor evidence="10">
        <name>[4Fe-4S] cluster</name>
        <dbReference type="ChEBI" id="CHEBI:49883"/>
    </cofactor>
    <text evidence="10">Binds 1 [4Fe-4S] cluster per subunit. The cluster is coordinated with 3 cysteines and an exchangeable S-adenosyl-L-methionine.</text>
</comment>
<dbReference type="SFLD" id="SFLDS00113">
    <property type="entry name" value="Radical_SAM_Phosphomethylpyrim"/>
    <property type="match status" value="1"/>
</dbReference>
<proteinExistence type="inferred from homology"/>
<dbReference type="Gene3D" id="3.20.20.540">
    <property type="entry name" value="Radical SAM ThiC family, central domain"/>
    <property type="match status" value="1"/>
</dbReference>
<feature type="binding site" evidence="10">
    <location>
        <begin position="293"/>
        <end position="295"/>
    </location>
    <ligand>
        <name>substrate</name>
    </ligand>
</feature>
<dbReference type="UniPathway" id="UPA00060"/>
<comment type="similarity">
    <text evidence="10">Belongs to the ThiC family.</text>
</comment>
<feature type="binding site" evidence="10">
    <location>
        <begin position="334"/>
        <end position="337"/>
    </location>
    <ligand>
        <name>substrate</name>
    </ligand>
</feature>
<feature type="binding site" evidence="10">
    <location>
        <position position="524"/>
    </location>
    <ligand>
        <name>[4Fe-4S] cluster</name>
        <dbReference type="ChEBI" id="CHEBI:49883"/>
        <note>4Fe-4S-S-AdoMet</note>
    </ligand>
</feature>
<dbReference type="EMBL" id="VSFF01000003">
    <property type="protein sequence ID" value="TYC16515.1"/>
    <property type="molecule type" value="Genomic_DNA"/>
</dbReference>
<evidence type="ECO:0000313" key="13">
    <source>
        <dbReference type="EMBL" id="TYC16515.1"/>
    </source>
</evidence>
<keyword evidence="8 10" id="KW-0411">Iron-sulfur</keyword>
<dbReference type="GO" id="GO:0008270">
    <property type="term" value="F:zinc ion binding"/>
    <property type="evidence" value="ECO:0007669"/>
    <property type="project" value="UniProtKB-UniRule"/>
</dbReference>
<feature type="compositionally biased region" description="Basic and acidic residues" evidence="11">
    <location>
        <begin position="75"/>
        <end position="93"/>
    </location>
</feature>
<keyword evidence="6 10" id="KW-0784">Thiamine biosynthesis</keyword>
<feature type="binding site" evidence="10">
    <location>
        <position position="179"/>
    </location>
    <ligand>
        <name>substrate</name>
    </ligand>
</feature>
<feature type="domain" description="ThiC-associated" evidence="12">
    <location>
        <begin position="7"/>
        <end position="75"/>
    </location>
</feature>
<feature type="binding site" evidence="10">
    <location>
        <position position="373"/>
    </location>
    <ligand>
        <name>substrate</name>
    </ligand>
</feature>
<keyword evidence="9 10" id="KW-0456">Lyase</keyword>
<dbReference type="InterPro" id="IPR038521">
    <property type="entry name" value="ThiC/Bza_core_dom"/>
</dbReference>
<dbReference type="NCBIfam" id="NF009895">
    <property type="entry name" value="PRK13352.1"/>
    <property type="match status" value="1"/>
</dbReference>
<dbReference type="InterPro" id="IPR025747">
    <property type="entry name" value="ThiC-associated_dom"/>
</dbReference>
<dbReference type="EC" id="4.1.99.17" evidence="10"/>
<keyword evidence="7 10" id="KW-0408">Iron</keyword>
<dbReference type="SFLD" id="SFLDF00407">
    <property type="entry name" value="phosphomethylpyrimidine_syntha"/>
    <property type="match status" value="1"/>
</dbReference>
<protein>
    <recommendedName>
        <fullName evidence="10">Phosphomethylpyrimidine synthase</fullName>
        <ecNumber evidence="10">4.1.99.17</ecNumber>
    </recommendedName>
    <alternativeName>
        <fullName evidence="10">Hydroxymethylpyrimidine phosphate synthase</fullName>
        <shortName evidence="10">HMP-P synthase</shortName>
        <shortName evidence="10">HMP-phosphate synthase</shortName>
        <shortName evidence="10">HMPP synthase</shortName>
    </alternativeName>
    <alternativeName>
        <fullName evidence="10">Thiamine biosynthesis protein ThiC</fullName>
    </alternativeName>
</protein>
<evidence type="ECO:0000256" key="11">
    <source>
        <dbReference type="SAM" id="MobiDB-lite"/>
    </source>
</evidence>
<dbReference type="HAMAP" id="MF_00089">
    <property type="entry name" value="ThiC"/>
    <property type="match status" value="1"/>
</dbReference>
<dbReference type="Pfam" id="PF01964">
    <property type="entry name" value="ThiC_Rad_SAM"/>
    <property type="match status" value="1"/>
</dbReference>